<feature type="domain" description="Enolase C-terminal TIM barrel" evidence="9">
    <location>
        <begin position="142"/>
        <end position="404"/>
    </location>
</feature>
<dbReference type="PANTHER" id="PTHR11902">
    <property type="entry name" value="ENOLASE"/>
    <property type="match status" value="1"/>
</dbReference>
<evidence type="ECO:0000256" key="2">
    <source>
        <dbReference type="ARBA" id="ARBA00009604"/>
    </source>
</evidence>
<dbReference type="SMART" id="SM01193">
    <property type="entry name" value="Enolase_N"/>
    <property type="match status" value="1"/>
</dbReference>
<dbReference type="EMBL" id="JBJKBG010000001">
    <property type="protein sequence ID" value="KAL3754095.1"/>
    <property type="molecule type" value="Genomic_DNA"/>
</dbReference>
<dbReference type="SUPFAM" id="SSF54826">
    <property type="entry name" value="Enolase N-terminal domain-like"/>
    <property type="match status" value="1"/>
</dbReference>
<dbReference type="InterPro" id="IPR020810">
    <property type="entry name" value="Enolase_C"/>
</dbReference>
<dbReference type="InterPro" id="IPR036849">
    <property type="entry name" value="Enolase-like_C_sf"/>
</dbReference>
<dbReference type="Pfam" id="PF00113">
    <property type="entry name" value="Enolase_C"/>
    <property type="match status" value="1"/>
</dbReference>
<evidence type="ECO:0000256" key="4">
    <source>
        <dbReference type="ARBA" id="ARBA00022842"/>
    </source>
</evidence>
<comment type="similarity">
    <text evidence="2">Belongs to the enolase family.</text>
</comment>
<dbReference type="SMART" id="SM01192">
    <property type="entry name" value="Enolase_C"/>
    <property type="match status" value="1"/>
</dbReference>
<reference evidence="11 12" key="1">
    <citation type="submission" date="2024-11" db="EMBL/GenBank/DDBJ databases">
        <title>Chromosome-level genome assembly of Eucalyptus globulus Labill. provides insights into its genome evolution.</title>
        <authorList>
            <person name="Li X."/>
        </authorList>
    </citation>
    <scope>NUCLEOTIDE SEQUENCE [LARGE SCALE GENOMIC DNA]</scope>
    <source>
        <strain evidence="11">CL2024</strain>
        <tissue evidence="11">Fresh tender leaves</tissue>
    </source>
</reference>
<feature type="compositionally biased region" description="Basic and acidic residues" evidence="8">
    <location>
        <begin position="405"/>
        <end position="419"/>
    </location>
</feature>
<feature type="compositionally biased region" description="Basic residues" evidence="8">
    <location>
        <begin position="420"/>
        <end position="429"/>
    </location>
</feature>
<feature type="compositionally biased region" description="Polar residues" evidence="8">
    <location>
        <begin position="391"/>
        <end position="400"/>
    </location>
</feature>
<dbReference type="Gene3D" id="3.20.20.120">
    <property type="entry name" value="Enolase-like C-terminal domain"/>
    <property type="match status" value="1"/>
</dbReference>
<feature type="region of interest" description="Disordered" evidence="8">
    <location>
        <begin position="386"/>
        <end position="429"/>
    </location>
</feature>
<evidence type="ECO:0000256" key="3">
    <source>
        <dbReference type="ARBA" id="ARBA00012058"/>
    </source>
</evidence>
<dbReference type="InterPro" id="IPR020811">
    <property type="entry name" value="Enolase_N"/>
</dbReference>
<dbReference type="Pfam" id="PF03952">
    <property type="entry name" value="Enolase_N"/>
    <property type="match status" value="1"/>
</dbReference>
<organism evidence="11 12">
    <name type="scientific">Eucalyptus globulus</name>
    <name type="common">Tasmanian blue gum</name>
    <dbReference type="NCBI Taxonomy" id="34317"/>
    <lineage>
        <taxon>Eukaryota</taxon>
        <taxon>Viridiplantae</taxon>
        <taxon>Streptophyta</taxon>
        <taxon>Embryophyta</taxon>
        <taxon>Tracheophyta</taxon>
        <taxon>Spermatophyta</taxon>
        <taxon>Magnoliopsida</taxon>
        <taxon>eudicotyledons</taxon>
        <taxon>Gunneridae</taxon>
        <taxon>Pentapetalae</taxon>
        <taxon>rosids</taxon>
        <taxon>malvids</taxon>
        <taxon>Myrtales</taxon>
        <taxon>Myrtaceae</taxon>
        <taxon>Myrtoideae</taxon>
        <taxon>Eucalypteae</taxon>
        <taxon>Eucalyptus</taxon>
    </lineage>
</organism>
<keyword evidence="6" id="KW-0456">Lyase</keyword>
<comment type="cofactor">
    <cofactor evidence="7">
        <name>Mg(2+)</name>
        <dbReference type="ChEBI" id="CHEBI:18420"/>
    </cofactor>
    <text evidence="7">Mg(2+) is required for catalysis and for stabilizing the dimer.</text>
</comment>
<evidence type="ECO:0000256" key="5">
    <source>
        <dbReference type="ARBA" id="ARBA00023152"/>
    </source>
</evidence>
<dbReference type="PIRSF" id="PIRSF001400">
    <property type="entry name" value="Enolase"/>
    <property type="match status" value="1"/>
</dbReference>
<keyword evidence="7" id="KW-0479">Metal-binding</keyword>
<dbReference type="PANTHER" id="PTHR11902:SF1">
    <property type="entry name" value="ENOLASE"/>
    <property type="match status" value="1"/>
</dbReference>
<evidence type="ECO:0000256" key="8">
    <source>
        <dbReference type="SAM" id="MobiDB-lite"/>
    </source>
</evidence>
<evidence type="ECO:0000256" key="7">
    <source>
        <dbReference type="PIRSR" id="PIRSR001400-3"/>
    </source>
</evidence>
<dbReference type="GO" id="GO:0006096">
    <property type="term" value="P:glycolytic process"/>
    <property type="evidence" value="ECO:0007669"/>
    <property type="project" value="UniProtKB-KW"/>
</dbReference>
<evidence type="ECO:0000256" key="6">
    <source>
        <dbReference type="ARBA" id="ARBA00023239"/>
    </source>
</evidence>
<protein>
    <recommendedName>
        <fullName evidence="3">phosphopyruvate hydratase</fullName>
        <ecNumber evidence="3">4.2.1.11</ecNumber>
    </recommendedName>
</protein>
<feature type="binding site" evidence="7">
    <location>
        <position position="252"/>
    </location>
    <ligand>
        <name>Mg(2+)</name>
        <dbReference type="ChEBI" id="CHEBI:18420"/>
    </ligand>
</feature>
<dbReference type="SUPFAM" id="SSF51604">
    <property type="entry name" value="Enolase C-terminal domain-like"/>
    <property type="match status" value="1"/>
</dbReference>
<comment type="caution">
    <text evidence="11">The sequence shown here is derived from an EMBL/GenBank/DDBJ whole genome shotgun (WGS) entry which is preliminary data.</text>
</comment>
<gene>
    <name evidence="11" type="ORF">ACJRO7_001357</name>
</gene>
<dbReference type="Gene3D" id="3.30.390.10">
    <property type="entry name" value="Enolase-like, N-terminal domain"/>
    <property type="match status" value="1"/>
</dbReference>
<dbReference type="InterPro" id="IPR029017">
    <property type="entry name" value="Enolase-like_N"/>
</dbReference>
<evidence type="ECO:0000259" key="9">
    <source>
        <dbReference type="SMART" id="SM01192"/>
    </source>
</evidence>
<feature type="binding site" evidence="7">
    <location>
        <position position="285"/>
    </location>
    <ligand>
        <name>Mg(2+)</name>
        <dbReference type="ChEBI" id="CHEBI:18420"/>
    </ligand>
</feature>
<evidence type="ECO:0000313" key="11">
    <source>
        <dbReference type="EMBL" id="KAL3754095.1"/>
    </source>
</evidence>
<dbReference type="InterPro" id="IPR020809">
    <property type="entry name" value="Enolase_CS"/>
</dbReference>
<keyword evidence="12" id="KW-1185">Reference proteome</keyword>
<evidence type="ECO:0000313" key="12">
    <source>
        <dbReference type="Proteomes" id="UP001634007"/>
    </source>
</evidence>
<dbReference type="AlphaFoldDB" id="A0ABD3M0K8"/>
<accession>A0ABD3M0K8</accession>
<dbReference type="Proteomes" id="UP001634007">
    <property type="component" value="Unassembled WGS sequence"/>
</dbReference>
<name>A0ABD3M0K8_EUCGL</name>
<keyword evidence="4 7" id="KW-0460">Magnesium</keyword>
<evidence type="ECO:0000259" key="10">
    <source>
        <dbReference type="SMART" id="SM01193"/>
    </source>
</evidence>
<proteinExistence type="inferred from homology"/>
<evidence type="ECO:0000256" key="1">
    <source>
        <dbReference type="ARBA" id="ARBA00005031"/>
    </source>
</evidence>
<dbReference type="PRINTS" id="PR00148">
    <property type="entry name" value="ENOLASE"/>
</dbReference>
<dbReference type="EC" id="4.2.1.11" evidence="3"/>
<feature type="domain" description="Enolase N-terminal" evidence="10">
    <location>
        <begin position="4"/>
        <end position="134"/>
    </location>
</feature>
<dbReference type="GO" id="GO:0004634">
    <property type="term" value="F:phosphopyruvate hydratase activity"/>
    <property type="evidence" value="ECO:0007669"/>
    <property type="project" value="UniProtKB-EC"/>
</dbReference>
<dbReference type="InterPro" id="IPR000941">
    <property type="entry name" value="Enolase"/>
</dbReference>
<keyword evidence="5" id="KW-0324">Glycolysis</keyword>
<dbReference type="PROSITE" id="PS00164">
    <property type="entry name" value="ENOLASE"/>
    <property type="match status" value="1"/>
</dbReference>
<sequence length="429" mass="46710">MAKITRIKARQVLDSHDNPLVEAGVTLDDGTFARAVVPDDSAADRIVAYAKLPLDFKDYEAFDLGCGVSQAVEYINKITGPALVEKNPTEQAAIDNFMVEQLDGTPGVNAILAVSLAVCKGGATVNKIPLYKHIANLASKSKLVLPVPAFMVIDGGSHAGNKPAMQEFMILPVGASSFKEAMTMGVEVHHHLKAVIMKKYGQAATSVHDIGGFIKENEEGLELLKTAIENAVYTDEVVIGMVVAASDFYLLDNTYDMNFKEKIPGYALETVYKSFVIDYGIVLIEDPFDPNDLEQYARMTYEIGEHVQIVGGDLLGTKLVRTCNALLLKVDQIGSITESIEAVKMSKVAGWGVMVDCSTLGIGETEDAFIADLFVGLAMGRSKRTRRWSRKNSAMTSSRSCRPLSLERRPRSIPEEAKLGHQRKPVPVV</sequence>
<comment type="pathway">
    <text evidence="1">Carbohydrate degradation; glycolysis; pyruvate from D-glyceraldehyde 3-phosphate: step 4/5.</text>
</comment>